<accession>A0A7T3AGA6</accession>
<organism evidence="1 2">
    <name type="scientific">Sphingomonas paucimobilis</name>
    <name type="common">Pseudomonas paucimobilis</name>
    <dbReference type="NCBI Taxonomy" id="13689"/>
    <lineage>
        <taxon>Bacteria</taxon>
        <taxon>Pseudomonadati</taxon>
        <taxon>Pseudomonadota</taxon>
        <taxon>Alphaproteobacteria</taxon>
        <taxon>Sphingomonadales</taxon>
        <taxon>Sphingomonadaceae</taxon>
        <taxon>Sphingomonas</taxon>
    </lineage>
</organism>
<evidence type="ECO:0000313" key="1">
    <source>
        <dbReference type="EMBL" id="QPT11283.1"/>
    </source>
</evidence>
<sequence length="68" mass="7113">MAEVVTFRPLLSVPVQVVVALLCVGSGVHCAKAGPATITASRIALVSRARAFTCRTRGIAFIMSETPN</sequence>
<reference evidence="1 2" key="1">
    <citation type="submission" date="2020-12" db="EMBL/GenBank/DDBJ databases">
        <title>FDA dAtabase for Regulatory Grade micrObial Sequences (FDA-ARGOS): Supporting development and validation of Infectious Disease Dx tests.</title>
        <authorList>
            <person name="Sproer C."/>
            <person name="Gronow S."/>
            <person name="Severitt S."/>
            <person name="Schroder I."/>
            <person name="Tallon L."/>
            <person name="Sadzewicz L."/>
            <person name="Zhao X."/>
            <person name="Boylan J."/>
            <person name="Ott S."/>
            <person name="Bowen H."/>
            <person name="Vavikolanu K."/>
            <person name="Mehta A."/>
            <person name="Aluvathingal J."/>
            <person name="Nadendla S."/>
            <person name="Lowell S."/>
            <person name="Myers T."/>
            <person name="Yan Y."/>
            <person name="Sichtig H."/>
        </authorList>
    </citation>
    <scope>NUCLEOTIDE SEQUENCE [LARGE SCALE GENOMIC DNA]</scope>
    <source>
        <strain evidence="1 2">FDAARGOS_881</strain>
        <plasmid evidence="1 2">unnamed3</plasmid>
    </source>
</reference>
<proteinExistence type="predicted"/>
<geneLocation type="plasmid" evidence="1 2">
    <name>unnamed3</name>
</geneLocation>
<dbReference type="Proteomes" id="UP000594836">
    <property type="component" value="Plasmid unnamed3"/>
</dbReference>
<gene>
    <name evidence="1" type="ORF">I6G38_21395</name>
</gene>
<evidence type="ECO:0000313" key="2">
    <source>
        <dbReference type="Proteomes" id="UP000594836"/>
    </source>
</evidence>
<name>A0A7T3AGA6_SPHPI</name>
<protein>
    <submittedName>
        <fullName evidence="1">Uncharacterized protein</fullName>
    </submittedName>
</protein>
<dbReference type="RefSeq" id="WP_197939387.1">
    <property type="nucleotide sequence ID" value="NZ_CP065716.1"/>
</dbReference>
<dbReference type="EMBL" id="CP065716">
    <property type="protein sequence ID" value="QPT11283.1"/>
    <property type="molecule type" value="Genomic_DNA"/>
</dbReference>
<keyword evidence="1" id="KW-0614">Plasmid</keyword>
<dbReference type="AlphaFoldDB" id="A0A7T3AGA6"/>